<proteinExistence type="predicted"/>
<dbReference type="AlphaFoldDB" id="A0A7W3R967"/>
<organism evidence="1 2">
    <name type="scientific">Thermomonospora cellulosilytica</name>
    <dbReference type="NCBI Taxonomy" id="1411118"/>
    <lineage>
        <taxon>Bacteria</taxon>
        <taxon>Bacillati</taxon>
        <taxon>Actinomycetota</taxon>
        <taxon>Actinomycetes</taxon>
        <taxon>Streptosporangiales</taxon>
        <taxon>Thermomonosporaceae</taxon>
        <taxon>Thermomonospora</taxon>
    </lineage>
</organism>
<comment type="caution">
    <text evidence="1">The sequence shown here is derived from an EMBL/GenBank/DDBJ whole genome shotgun (WGS) entry which is preliminary data.</text>
</comment>
<dbReference type="EMBL" id="JACJII010000001">
    <property type="protein sequence ID" value="MBA9004427.1"/>
    <property type="molecule type" value="Genomic_DNA"/>
</dbReference>
<keyword evidence="2" id="KW-1185">Reference proteome</keyword>
<sequence length="146" mass="15238">MTDAELLELVSAAFRAAEPVPDAVSAAARTALGRRVPGAVRARLVSDDDLRPAPALRGPAPRLLTFDGGGRTVEVELTPTGQVYEIAGRLLPRTAAQVRVRHTDGEIAGQAGPGGRFVVDGVPPGLVSLLFRLPDGTSVVTGWVRL</sequence>
<evidence type="ECO:0000313" key="1">
    <source>
        <dbReference type="EMBL" id="MBA9004427.1"/>
    </source>
</evidence>
<gene>
    <name evidence="1" type="ORF">HNR21_003309</name>
</gene>
<dbReference type="Proteomes" id="UP000539313">
    <property type="component" value="Unassembled WGS sequence"/>
</dbReference>
<dbReference type="RefSeq" id="WP_182705895.1">
    <property type="nucleotide sequence ID" value="NZ_JACJII010000001.1"/>
</dbReference>
<evidence type="ECO:0000313" key="2">
    <source>
        <dbReference type="Proteomes" id="UP000539313"/>
    </source>
</evidence>
<protein>
    <submittedName>
        <fullName evidence="1">Uncharacterized protein</fullName>
    </submittedName>
</protein>
<reference evidence="1 2" key="1">
    <citation type="submission" date="2020-08" db="EMBL/GenBank/DDBJ databases">
        <title>Sequencing the genomes of 1000 actinobacteria strains.</title>
        <authorList>
            <person name="Klenk H.-P."/>
        </authorList>
    </citation>
    <scope>NUCLEOTIDE SEQUENCE [LARGE SCALE GENOMIC DNA]</scope>
    <source>
        <strain evidence="1 2">DSM 45823</strain>
    </source>
</reference>
<accession>A0A7W3R967</accession>
<name>A0A7W3R967_9ACTN</name>